<reference evidence="4 5" key="1">
    <citation type="journal article" date="2007" name="Nat. Biotechnol.">
        <title>Genome sequence of the lignocellulose-bioconverting and xylose-fermenting yeast Pichia stipitis.</title>
        <authorList>
            <person name="Jeffries T.W."/>
            <person name="Grigoriev I.V."/>
            <person name="Grimwood J."/>
            <person name="Laplaza J.M."/>
            <person name="Aerts A."/>
            <person name="Salamov A."/>
            <person name="Schmutz J."/>
            <person name="Lindquist E."/>
            <person name="Dehal P."/>
            <person name="Shapiro H."/>
            <person name="Jin Y.S."/>
            <person name="Passoth V."/>
            <person name="Richardson P.M."/>
        </authorList>
    </citation>
    <scope>NUCLEOTIDE SEQUENCE [LARGE SCALE GENOMIC DNA]</scope>
    <source>
        <strain evidence="5">ATCC 58785 / CBS 6054 / NBRC 10063 / NRRL Y-11545</strain>
    </source>
</reference>
<dbReference type="AlphaFoldDB" id="A3LRU2"/>
<proteinExistence type="predicted"/>
<evidence type="ECO:0000313" key="5">
    <source>
        <dbReference type="Proteomes" id="UP000002258"/>
    </source>
</evidence>
<accession>A3LRU2</accession>
<dbReference type="GeneID" id="4838070"/>
<protein>
    <submittedName>
        <fullName evidence="4">Uncharacterized protein</fullName>
    </submittedName>
</protein>
<dbReference type="OrthoDB" id="4007955at2759"/>
<evidence type="ECO:0000313" key="4">
    <source>
        <dbReference type="EMBL" id="ABN65449.2"/>
    </source>
</evidence>
<dbReference type="Proteomes" id="UP000002258">
    <property type="component" value="Chromosome 3"/>
</dbReference>
<dbReference type="InterPro" id="IPR022794">
    <property type="entry name" value="Bul1_C"/>
</dbReference>
<feature type="domain" description="Bul1 N-terminal" evidence="2">
    <location>
        <begin position="2"/>
        <end position="411"/>
    </location>
</feature>
<organism evidence="4 5">
    <name type="scientific">Scheffersomyces stipitis (strain ATCC 58785 / CBS 6054 / NBRC 10063 / NRRL Y-11545)</name>
    <name type="common">Yeast</name>
    <name type="synonym">Pichia stipitis</name>
    <dbReference type="NCBI Taxonomy" id="322104"/>
    <lineage>
        <taxon>Eukaryota</taxon>
        <taxon>Fungi</taxon>
        <taxon>Dikarya</taxon>
        <taxon>Ascomycota</taxon>
        <taxon>Saccharomycotina</taxon>
        <taxon>Pichiomycetes</taxon>
        <taxon>Debaryomycetaceae</taxon>
        <taxon>Scheffersomyces</taxon>
    </lineage>
</organism>
<dbReference type="Pfam" id="PF04425">
    <property type="entry name" value="Bul1_N"/>
    <property type="match status" value="1"/>
</dbReference>
<keyword evidence="5" id="KW-1185">Reference proteome</keyword>
<gene>
    <name evidence="4" type="ORF">PICST_43597</name>
</gene>
<feature type="domain" description="Bul1 C-terminal" evidence="3">
    <location>
        <begin position="687"/>
        <end position="727"/>
    </location>
</feature>
<dbReference type="InParanoid" id="A3LRU2"/>
<dbReference type="InterPro" id="IPR007519">
    <property type="entry name" value="Bul1_N"/>
</dbReference>
<sequence>MDQLWSILPSYQMYTNTVSKQLNVTEDESIEPPAYQNSSTSSIVSTGSNDSPMTSIMSPPGNATISTRSNSDSTLNGGIIVAEGHSWQETILDNVHTLPNLSETDNKTAQAIEMSIHFTKDIVEVGKEPVEIDPSLCEYAQGDFINGYVTIKSNAKKPIPFEMFYVLFEGNIIISNIQNKEDKKPVRVKKFLEMFDFSASFNDGNINRLITDFYNPFTCPDLVDPSDGSRLSFGPDKLIRPNHSYKRFFTFKIPNNLLDSECNDHNLSTHVELPPSMGTSKYQCFQSETGANRIKDFSMIETSVAYGVLARFIGRKSKYDVDKTFEANNSTKIINATGDEYMILKEKAGLMRLVKKSTRMTENELKMKKLETKIIRQSLYNRIKEKIELGKELLKTIETGDYDGSVDISRKISESELQLAKCKQQYRALPRDVKFPQMQVVENYEVLAPLTKKSFTGGSKIIGTLSLTTPKVTHFIDYISPVKFRCCQEVSQELTDSWRLKVPLDFSVILPSISGIDPKKLPEIKAILVDLAAITVQTEKYPIPFEFDHDAIYNSPQTPNTLEKMSVIDTDNITNNIVKPIQEQSVELYNLIKTLGSDNFKVDLQLINDIKSLCQLREKSINLNVPDLKVVQNGKLVEAEPKSLLAIPWKLDSKINGFKKSFDLEINLASASLKGVKEPVGAKAYDKYCLVPNFQSCYMARMYQIKVMLVLTNNELVRIKIPVVVQK</sequence>
<dbReference type="Pfam" id="PF04426">
    <property type="entry name" value="Bul1_C"/>
    <property type="match status" value="2"/>
</dbReference>
<dbReference type="PANTHER" id="PTHR31904:SF1">
    <property type="entry name" value="BYPASS OF STOP CODON PROTEIN 5-RELATED"/>
    <property type="match status" value="1"/>
</dbReference>
<feature type="compositionally biased region" description="Low complexity" evidence="1">
    <location>
        <begin position="37"/>
        <end position="51"/>
    </location>
</feature>
<dbReference type="HOGENOM" id="CLU_022027_0_0_1"/>
<dbReference type="eggNOG" id="ENOG502QSAC">
    <property type="taxonomic scope" value="Eukaryota"/>
</dbReference>
<dbReference type="KEGG" id="pic:PICST_43597"/>
<feature type="domain" description="Bul1 C-terminal" evidence="3">
    <location>
        <begin position="518"/>
        <end position="624"/>
    </location>
</feature>
<evidence type="ECO:0000259" key="3">
    <source>
        <dbReference type="Pfam" id="PF04426"/>
    </source>
</evidence>
<dbReference type="RefSeq" id="XP_001383478.2">
    <property type="nucleotide sequence ID" value="XM_001383441.1"/>
</dbReference>
<name>A3LRU2_PICST</name>
<dbReference type="STRING" id="322104.A3LRU2"/>
<dbReference type="InterPro" id="IPR039634">
    <property type="entry name" value="Bul1-like"/>
</dbReference>
<dbReference type="OMA" id="FLQMFDF"/>
<dbReference type="PANTHER" id="PTHR31904">
    <property type="entry name" value="BYPASS OF STOP CODON PROTEIN 5-RELATED"/>
    <property type="match status" value="1"/>
</dbReference>
<evidence type="ECO:0000256" key="1">
    <source>
        <dbReference type="SAM" id="MobiDB-lite"/>
    </source>
</evidence>
<feature type="region of interest" description="Disordered" evidence="1">
    <location>
        <begin position="30"/>
        <end position="52"/>
    </location>
</feature>
<dbReference type="EMBL" id="CP000497">
    <property type="protein sequence ID" value="ABN65449.2"/>
    <property type="molecule type" value="Genomic_DNA"/>
</dbReference>
<evidence type="ECO:0000259" key="2">
    <source>
        <dbReference type="Pfam" id="PF04425"/>
    </source>
</evidence>